<dbReference type="SMART" id="SM00717">
    <property type="entry name" value="SANT"/>
    <property type="match status" value="3"/>
</dbReference>
<feature type="domain" description="HTH myb-type" evidence="6">
    <location>
        <begin position="567"/>
        <end position="616"/>
    </location>
</feature>
<feature type="compositionally biased region" description="Low complexity" evidence="4">
    <location>
        <begin position="186"/>
        <end position="217"/>
    </location>
</feature>
<feature type="compositionally biased region" description="Low complexity" evidence="4">
    <location>
        <begin position="333"/>
        <end position="360"/>
    </location>
</feature>
<feature type="region of interest" description="Disordered" evidence="4">
    <location>
        <begin position="816"/>
        <end position="867"/>
    </location>
</feature>
<evidence type="ECO:0000256" key="1">
    <source>
        <dbReference type="ARBA" id="ARBA00004123"/>
    </source>
</evidence>
<feature type="domain" description="Myb-like" evidence="5">
    <location>
        <begin position="563"/>
        <end position="612"/>
    </location>
</feature>
<dbReference type="GO" id="GO:0000976">
    <property type="term" value="F:transcription cis-regulatory region binding"/>
    <property type="evidence" value="ECO:0007669"/>
    <property type="project" value="TreeGrafter"/>
</dbReference>
<keyword evidence="2" id="KW-0238">DNA-binding</keyword>
<dbReference type="Pfam" id="PF00249">
    <property type="entry name" value="Myb_DNA-binding"/>
    <property type="match status" value="2"/>
</dbReference>
<feature type="compositionally biased region" description="Basic and acidic residues" evidence="4">
    <location>
        <begin position="84"/>
        <end position="102"/>
    </location>
</feature>
<keyword evidence="3" id="KW-0539">Nucleus</keyword>
<dbReference type="Proteomes" id="UP000237144">
    <property type="component" value="Unassembled WGS sequence"/>
</dbReference>
<feature type="region of interest" description="Disordered" evidence="4">
    <location>
        <begin position="372"/>
        <end position="394"/>
    </location>
</feature>
<evidence type="ECO:0000313" key="7">
    <source>
        <dbReference type="EMBL" id="POY70862.1"/>
    </source>
</evidence>
<dbReference type="CDD" id="cd00167">
    <property type="entry name" value="SANT"/>
    <property type="match status" value="2"/>
</dbReference>
<dbReference type="InterPro" id="IPR051651">
    <property type="entry name" value="DMTF1_DNA-bind_reg"/>
</dbReference>
<feature type="region of interest" description="Disordered" evidence="4">
    <location>
        <begin position="1"/>
        <end position="360"/>
    </location>
</feature>
<dbReference type="EMBL" id="PJQD01000097">
    <property type="protein sequence ID" value="POY70862.1"/>
    <property type="molecule type" value="Genomic_DNA"/>
</dbReference>
<dbReference type="PROSITE" id="PS50090">
    <property type="entry name" value="MYB_LIKE"/>
    <property type="match status" value="2"/>
</dbReference>
<sequence>MGKRDRPIDSSPTHRLQPRQALKAAAGRDAPPPLQSQHNNNSSKRDHRNAGIPAQAHEDQAEDMGTEHTADDKAARKAARKAAKAAEKARSSHHGDGNHSDQDAEGEDVEEHAADNAGEPPKKKHKKRAGPAAPVAPSNAHSTEAGNALYDHTHVPSPLHPSLAGLLPVQQQQTYPPNQAPHGRLPQYQQPQQPITYQQQNGQQHHAGGAAAGPSGAQHRDIPVDPVLLGLPVPPPHFATSSVRGGAQAQPAQRRAGGAAAAAAGSNSFAPQDPSLAFGNQPARAAAVQELPAKQSRSKDKGKEKAASQDQAAVSSNALPAPPKTQSRPAPSPTSQAESTASTSAAGPGTTAAPPVAQPAPTSAIGFLNYQLPMPKRGRPAHNPLPSGGDPSTDDFYEQLRTKWMSTKDLKQLAEQYGVSYKSGKFSNAEDAALRTALESYRVGHNLSPADLRALLTKKRDVRLPLAHKKAQNEIWEHLARALGDRPLLSIYNHVKLLVAGDPLEAASPATGQKKEGDSPAPAASTDANAEASGSGTKNGKPKAAATPPAGHDAVPAMEGILGDANRKGRWSKEEDDTLCRAFKELGSAWSKIGEMLGRSGTACRDRWTKQLNNGLALGIIPPGMDASTVQKPKEGKWTHDEVEQLKKLHAEYGSQWKMISQKLGGARTSTQCRTKWFVPNARSAWFTEVLTSLRPLRRNDYIARREAVQKAKEDSQAPATEGVPSTETAAGKDEWRWQAVDGSRLIHAVAALEVNDPSEVDWKVITDPRLARHGPKNLRDRYRHLIKNAKREMLKDGMTETDVSYKDAFAHLLKQHPTPDFDPSQAVSEAEKTKQRAQRRAERKAARKAEREQREQQLQRAQTAQEAAMHVAHLAATAPGLHDNMGLPVPPPGPTRAYPTQEQLIGRTSNLSQAFVDDSDDDGSGHEHGDIRVDLMGRPV</sequence>
<dbReference type="SUPFAM" id="SSF46689">
    <property type="entry name" value="Homeodomain-like"/>
    <property type="match status" value="2"/>
</dbReference>
<feature type="compositionally biased region" description="Basic and acidic residues" evidence="4">
    <location>
        <begin position="830"/>
        <end position="858"/>
    </location>
</feature>
<dbReference type="InterPro" id="IPR017930">
    <property type="entry name" value="Myb_dom"/>
</dbReference>
<dbReference type="InterPro" id="IPR009057">
    <property type="entry name" value="Homeodomain-like_sf"/>
</dbReference>
<feature type="compositionally biased region" description="Basic and acidic residues" evidence="4">
    <location>
        <begin position="297"/>
        <end position="307"/>
    </location>
</feature>
<dbReference type="STRING" id="741276.A0A2S5B249"/>
<comment type="caution">
    <text evidence="7">The sequence shown here is derived from an EMBL/GenBank/DDBJ whole genome shotgun (WGS) entry which is preliminary data.</text>
</comment>
<dbReference type="PANTHER" id="PTHR46380">
    <property type="entry name" value="CYCLIN-D-BINDING MYB-LIKE TRANSCRIPTION FACTOR 1"/>
    <property type="match status" value="1"/>
</dbReference>
<dbReference type="PANTHER" id="PTHR46380:SF2">
    <property type="entry name" value="CYCLIN-D-BINDING MYB-LIKE TRANSCRIPTION FACTOR 1"/>
    <property type="match status" value="1"/>
</dbReference>
<name>A0A2S5B249_9BASI</name>
<feature type="compositionally biased region" description="Polar residues" evidence="4">
    <location>
        <begin position="308"/>
        <end position="328"/>
    </location>
</feature>
<feature type="region of interest" description="Disordered" evidence="4">
    <location>
        <begin position="881"/>
        <end position="900"/>
    </location>
</feature>
<evidence type="ECO:0000259" key="6">
    <source>
        <dbReference type="PROSITE" id="PS51294"/>
    </source>
</evidence>
<feature type="compositionally biased region" description="Basic and acidic residues" evidence="4">
    <location>
        <begin position="924"/>
        <end position="941"/>
    </location>
</feature>
<dbReference type="AlphaFoldDB" id="A0A2S5B249"/>
<feature type="compositionally biased region" description="Low complexity" evidence="4">
    <location>
        <begin position="536"/>
        <end position="551"/>
    </location>
</feature>
<feature type="region of interest" description="Disordered" evidence="4">
    <location>
        <begin position="915"/>
        <end position="941"/>
    </location>
</feature>
<evidence type="ECO:0000259" key="5">
    <source>
        <dbReference type="PROSITE" id="PS50090"/>
    </source>
</evidence>
<evidence type="ECO:0000256" key="3">
    <source>
        <dbReference type="ARBA" id="ARBA00023242"/>
    </source>
</evidence>
<feature type="compositionally biased region" description="Polar residues" evidence="4">
    <location>
        <begin position="526"/>
        <end position="535"/>
    </location>
</feature>
<feature type="region of interest" description="Disordered" evidence="4">
    <location>
        <begin position="508"/>
        <end position="557"/>
    </location>
</feature>
<proteinExistence type="predicted"/>
<evidence type="ECO:0000313" key="8">
    <source>
        <dbReference type="Proteomes" id="UP000237144"/>
    </source>
</evidence>
<evidence type="ECO:0000256" key="4">
    <source>
        <dbReference type="SAM" id="MobiDB-lite"/>
    </source>
</evidence>
<organism evidence="7 8">
    <name type="scientific">Rhodotorula taiwanensis</name>
    <dbReference type="NCBI Taxonomy" id="741276"/>
    <lineage>
        <taxon>Eukaryota</taxon>
        <taxon>Fungi</taxon>
        <taxon>Dikarya</taxon>
        <taxon>Basidiomycota</taxon>
        <taxon>Pucciniomycotina</taxon>
        <taxon>Microbotryomycetes</taxon>
        <taxon>Sporidiobolales</taxon>
        <taxon>Sporidiobolaceae</taxon>
        <taxon>Rhodotorula</taxon>
    </lineage>
</organism>
<feature type="compositionally biased region" description="Low complexity" evidence="4">
    <location>
        <begin position="244"/>
        <end position="265"/>
    </location>
</feature>
<dbReference type="GO" id="GO:0005634">
    <property type="term" value="C:nucleus"/>
    <property type="evidence" value="ECO:0007669"/>
    <property type="project" value="UniProtKB-SubCell"/>
</dbReference>
<dbReference type="Gene3D" id="1.10.10.60">
    <property type="entry name" value="Homeodomain-like"/>
    <property type="match status" value="2"/>
</dbReference>
<gene>
    <name evidence="7" type="ORF">BMF94_6276</name>
</gene>
<evidence type="ECO:0000256" key="2">
    <source>
        <dbReference type="ARBA" id="ARBA00023125"/>
    </source>
</evidence>
<accession>A0A2S5B249</accession>
<feature type="region of interest" description="Disordered" evidence="4">
    <location>
        <begin position="710"/>
        <end position="733"/>
    </location>
</feature>
<dbReference type="PROSITE" id="PS51294">
    <property type="entry name" value="HTH_MYB"/>
    <property type="match status" value="2"/>
</dbReference>
<dbReference type="OrthoDB" id="39591at2759"/>
<keyword evidence="8" id="KW-1185">Reference proteome</keyword>
<feature type="domain" description="HTH myb-type" evidence="6">
    <location>
        <begin position="634"/>
        <end position="685"/>
    </location>
</feature>
<comment type="subcellular location">
    <subcellularLocation>
        <location evidence="1">Nucleus</location>
    </subcellularLocation>
</comment>
<feature type="compositionally biased region" description="Basic and acidic residues" evidence="4">
    <location>
        <begin position="65"/>
        <end position="75"/>
    </location>
</feature>
<protein>
    <submittedName>
        <fullName evidence="7">Uncharacterized protein</fullName>
    </submittedName>
</protein>
<reference evidence="7 8" key="1">
    <citation type="journal article" date="2018" name="Front. Microbiol.">
        <title>Prospects for Fungal Bioremediation of Acidic Radioactive Waste Sites: Characterization and Genome Sequence of Rhodotorula taiwanensis MD1149.</title>
        <authorList>
            <person name="Tkavc R."/>
            <person name="Matrosova V.Y."/>
            <person name="Grichenko O.E."/>
            <person name="Gostincar C."/>
            <person name="Volpe R.P."/>
            <person name="Klimenkova P."/>
            <person name="Gaidamakova E.K."/>
            <person name="Zhou C.E."/>
            <person name="Stewart B.J."/>
            <person name="Lyman M.G."/>
            <person name="Malfatti S.A."/>
            <person name="Rubinfeld B."/>
            <person name="Courtot M."/>
            <person name="Singh J."/>
            <person name="Dalgard C.L."/>
            <person name="Hamilton T."/>
            <person name="Frey K.G."/>
            <person name="Gunde-Cimerman N."/>
            <person name="Dugan L."/>
            <person name="Daly M.J."/>
        </authorList>
    </citation>
    <scope>NUCLEOTIDE SEQUENCE [LARGE SCALE GENOMIC DNA]</scope>
    <source>
        <strain evidence="7 8">MD1149</strain>
    </source>
</reference>
<dbReference type="GO" id="GO:0003700">
    <property type="term" value="F:DNA-binding transcription factor activity"/>
    <property type="evidence" value="ECO:0007669"/>
    <property type="project" value="TreeGrafter"/>
</dbReference>
<feature type="domain" description="Myb-like" evidence="5">
    <location>
        <begin position="630"/>
        <end position="677"/>
    </location>
</feature>
<dbReference type="InterPro" id="IPR001005">
    <property type="entry name" value="SANT/Myb"/>
</dbReference>